<comment type="caution">
    <text evidence="9">The sequence shown here is derived from an EMBL/GenBank/DDBJ whole genome shotgun (WGS) entry which is preliminary data.</text>
</comment>
<dbReference type="Gene3D" id="3.40.1050.10">
    <property type="entry name" value="Carbonic anhydrase"/>
    <property type="match status" value="1"/>
</dbReference>
<keyword evidence="5 8" id="KW-0456">Lyase</keyword>
<name>A0A397UXX4_9GLOM</name>
<keyword evidence="4 7" id="KW-0862">Zinc</keyword>
<evidence type="ECO:0000256" key="2">
    <source>
        <dbReference type="ARBA" id="ARBA00012925"/>
    </source>
</evidence>
<dbReference type="SUPFAM" id="SSF53056">
    <property type="entry name" value="beta-carbonic anhydrase, cab"/>
    <property type="match status" value="1"/>
</dbReference>
<feature type="binding site" evidence="7">
    <location>
        <position position="20"/>
    </location>
    <ligand>
        <name>Zn(2+)</name>
        <dbReference type="ChEBI" id="CHEBI:29105"/>
    </ligand>
</feature>
<comment type="cofactor">
    <cofactor evidence="7">
        <name>Zn(2+)</name>
        <dbReference type="ChEBI" id="CHEBI:29105"/>
    </cofactor>
    <text evidence="7">Binds 1 zinc ion per subunit.</text>
</comment>
<accession>A0A397UXX4</accession>
<dbReference type="PROSITE" id="PS00705">
    <property type="entry name" value="PROK_CO2_ANHYDRASE_2"/>
    <property type="match status" value="1"/>
</dbReference>
<evidence type="ECO:0000313" key="10">
    <source>
        <dbReference type="Proteomes" id="UP000266673"/>
    </source>
</evidence>
<dbReference type="AlphaFoldDB" id="A0A397UXX4"/>
<evidence type="ECO:0000256" key="4">
    <source>
        <dbReference type="ARBA" id="ARBA00022833"/>
    </source>
</evidence>
<dbReference type="PROSITE" id="PS00704">
    <property type="entry name" value="PROK_CO2_ANHYDRASE_1"/>
    <property type="match status" value="1"/>
</dbReference>
<dbReference type="OrthoDB" id="10248475at2759"/>
<keyword evidence="10" id="KW-1185">Reference proteome</keyword>
<evidence type="ECO:0000256" key="6">
    <source>
        <dbReference type="ARBA" id="ARBA00048348"/>
    </source>
</evidence>
<feature type="binding site" evidence="7">
    <location>
        <position position="73"/>
    </location>
    <ligand>
        <name>Zn(2+)</name>
        <dbReference type="ChEBI" id="CHEBI:29105"/>
    </ligand>
</feature>
<gene>
    <name evidence="9" type="ORF">C2G38_1974726</name>
</gene>
<evidence type="ECO:0000313" key="9">
    <source>
        <dbReference type="EMBL" id="RIB13579.1"/>
    </source>
</evidence>
<evidence type="ECO:0000256" key="8">
    <source>
        <dbReference type="RuleBase" id="RU003956"/>
    </source>
</evidence>
<evidence type="ECO:0000256" key="3">
    <source>
        <dbReference type="ARBA" id="ARBA00022723"/>
    </source>
</evidence>
<sequence>FFEKSADEQRPNSLWICCSDSRVSPELITHSDGEIFVLRNVANQFKLKDLGSLSALEYAVNKLNVRHIFVCGHYGCGGVNHIIDSVCKYLKYIIVV</sequence>
<reference evidence="9 10" key="1">
    <citation type="submission" date="2018-06" db="EMBL/GenBank/DDBJ databases">
        <title>Comparative genomics reveals the genomic features of Rhizophagus irregularis, R. cerebriforme, R. diaphanum and Gigaspora rosea, and their symbiotic lifestyle signature.</title>
        <authorList>
            <person name="Morin E."/>
            <person name="San Clemente H."/>
            <person name="Chen E.C.H."/>
            <person name="De La Providencia I."/>
            <person name="Hainaut M."/>
            <person name="Kuo A."/>
            <person name="Kohler A."/>
            <person name="Murat C."/>
            <person name="Tang N."/>
            <person name="Roy S."/>
            <person name="Loubradou J."/>
            <person name="Henrissat B."/>
            <person name="Grigoriev I.V."/>
            <person name="Corradi N."/>
            <person name="Roux C."/>
            <person name="Martin F.M."/>
        </authorList>
    </citation>
    <scope>NUCLEOTIDE SEQUENCE [LARGE SCALE GENOMIC DNA]</scope>
    <source>
        <strain evidence="9 10">DAOM 194757</strain>
    </source>
</reference>
<dbReference type="GO" id="GO:0008270">
    <property type="term" value="F:zinc ion binding"/>
    <property type="evidence" value="ECO:0007669"/>
    <property type="project" value="UniProtKB-UniRule"/>
</dbReference>
<dbReference type="PANTHER" id="PTHR11002">
    <property type="entry name" value="CARBONIC ANHYDRASE"/>
    <property type="match status" value="1"/>
</dbReference>
<proteinExistence type="inferred from homology"/>
<comment type="similarity">
    <text evidence="1 8">Belongs to the beta-class carbonic anhydrase family.</text>
</comment>
<dbReference type="SMART" id="SM00947">
    <property type="entry name" value="Pro_CA"/>
    <property type="match status" value="1"/>
</dbReference>
<dbReference type="GO" id="GO:0004089">
    <property type="term" value="F:carbonate dehydratase activity"/>
    <property type="evidence" value="ECO:0007669"/>
    <property type="project" value="UniProtKB-UniRule"/>
</dbReference>
<evidence type="ECO:0000256" key="5">
    <source>
        <dbReference type="ARBA" id="ARBA00023239"/>
    </source>
</evidence>
<dbReference type="InterPro" id="IPR015892">
    <property type="entry name" value="Carbonic_anhydrase_CS"/>
</dbReference>
<dbReference type="EC" id="4.2.1.1" evidence="2 8"/>
<dbReference type="Proteomes" id="UP000266673">
    <property type="component" value="Unassembled WGS sequence"/>
</dbReference>
<feature type="non-terminal residue" evidence="9">
    <location>
        <position position="1"/>
    </location>
</feature>
<dbReference type="Pfam" id="PF00484">
    <property type="entry name" value="Pro_CA"/>
    <property type="match status" value="1"/>
</dbReference>
<protein>
    <recommendedName>
        <fullName evidence="2 8">Carbonic anhydrase</fullName>
        <ecNumber evidence="2 8">4.2.1.1</ecNumber>
    </recommendedName>
    <alternativeName>
        <fullName evidence="8">Carbonate dehydratase</fullName>
    </alternativeName>
</protein>
<dbReference type="GO" id="GO:0015976">
    <property type="term" value="P:carbon utilization"/>
    <property type="evidence" value="ECO:0007669"/>
    <property type="project" value="InterPro"/>
</dbReference>
<dbReference type="InterPro" id="IPR001765">
    <property type="entry name" value="Carbonic_anhydrase"/>
</dbReference>
<keyword evidence="3 7" id="KW-0479">Metal-binding</keyword>
<dbReference type="PANTHER" id="PTHR11002:SF76">
    <property type="entry name" value="CARBONIC ANHYDRASE"/>
    <property type="match status" value="1"/>
</dbReference>
<comment type="catalytic activity">
    <reaction evidence="6 8">
        <text>hydrogencarbonate + H(+) = CO2 + H2O</text>
        <dbReference type="Rhea" id="RHEA:10748"/>
        <dbReference type="ChEBI" id="CHEBI:15377"/>
        <dbReference type="ChEBI" id="CHEBI:15378"/>
        <dbReference type="ChEBI" id="CHEBI:16526"/>
        <dbReference type="ChEBI" id="CHEBI:17544"/>
        <dbReference type="EC" id="4.2.1.1"/>
    </reaction>
</comment>
<dbReference type="STRING" id="44941.A0A397UXX4"/>
<evidence type="ECO:0000256" key="1">
    <source>
        <dbReference type="ARBA" id="ARBA00006217"/>
    </source>
</evidence>
<dbReference type="InterPro" id="IPR036874">
    <property type="entry name" value="Carbonic_anhydrase_sf"/>
</dbReference>
<comment type="function">
    <text evidence="8">Reversible hydration of carbon dioxide.</text>
</comment>
<feature type="binding site" evidence="7">
    <location>
        <position position="18"/>
    </location>
    <ligand>
        <name>Zn(2+)</name>
        <dbReference type="ChEBI" id="CHEBI:29105"/>
    </ligand>
</feature>
<dbReference type="EMBL" id="QKWP01000910">
    <property type="protein sequence ID" value="RIB13579.1"/>
    <property type="molecule type" value="Genomic_DNA"/>
</dbReference>
<feature type="binding site" evidence="7">
    <location>
        <position position="76"/>
    </location>
    <ligand>
        <name>Zn(2+)</name>
        <dbReference type="ChEBI" id="CHEBI:29105"/>
    </ligand>
</feature>
<evidence type="ECO:0000256" key="7">
    <source>
        <dbReference type="PIRSR" id="PIRSR601765-1"/>
    </source>
</evidence>
<organism evidence="9 10">
    <name type="scientific">Gigaspora rosea</name>
    <dbReference type="NCBI Taxonomy" id="44941"/>
    <lineage>
        <taxon>Eukaryota</taxon>
        <taxon>Fungi</taxon>
        <taxon>Fungi incertae sedis</taxon>
        <taxon>Mucoromycota</taxon>
        <taxon>Glomeromycotina</taxon>
        <taxon>Glomeromycetes</taxon>
        <taxon>Diversisporales</taxon>
        <taxon>Gigasporaceae</taxon>
        <taxon>Gigaspora</taxon>
    </lineage>
</organism>